<dbReference type="SUPFAM" id="SSF50978">
    <property type="entry name" value="WD40 repeat-like"/>
    <property type="match status" value="1"/>
</dbReference>
<dbReference type="GO" id="GO:0010997">
    <property type="term" value="F:anaphase-promoting complex binding"/>
    <property type="evidence" value="ECO:0007669"/>
    <property type="project" value="InterPro"/>
</dbReference>
<evidence type="ECO:0000256" key="2">
    <source>
        <dbReference type="ARBA" id="ARBA00022737"/>
    </source>
</evidence>
<evidence type="ECO:0000256" key="3">
    <source>
        <dbReference type="ARBA" id="ARBA00023306"/>
    </source>
</evidence>
<dbReference type="GO" id="GO:0005680">
    <property type="term" value="C:anaphase-promoting complex"/>
    <property type="evidence" value="ECO:0007669"/>
    <property type="project" value="TreeGrafter"/>
</dbReference>
<dbReference type="PROSITE" id="PS50294">
    <property type="entry name" value="WD_REPEATS_REGION"/>
    <property type="match status" value="1"/>
</dbReference>
<dbReference type="GO" id="GO:0031145">
    <property type="term" value="P:anaphase-promoting complex-dependent catabolic process"/>
    <property type="evidence" value="ECO:0007669"/>
    <property type="project" value="TreeGrafter"/>
</dbReference>
<dbReference type="HOGENOM" id="CLU_014831_1_0_1"/>
<dbReference type="PANTHER" id="PTHR19918:SF1">
    <property type="entry name" value="FIZZY-RELATED PROTEIN HOMOLOG"/>
    <property type="match status" value="1"/>
</dbReference>
<dbReference type="InterPro" id="IPR001680">
    <property type="entry name" value="WD40_rpt"/>
</dbReference>
<dbReference type="InterPro" id="IPR019775">
    <property type="entry name" value="WD40_repeat_CS"/>
</dbReference>
<dbReference type="InterPro" id="IPR033010">
    <property type="entry name" value="Cdc20/Fizzy"/>
</dbReference>
<feature type="domain" description="DDB1- and CUL4-associated factor 12 beta-propeller" evidence="5">
    <location>
        <begin position="129"/>
        <end position="244"/>
    </location>
</feature>
<accession>R0KPR0</accession>
<dbReference type="PANTHER" id="PTHR19918">
    <property type="entry name" value="CELL DIVISION CYCLE 20 CDC20 FIZZY -RELATED"/>
    <property type="match status" value="1"/>
</dbReference>
<dbReference type="EMBL" id="KB909416">
    <property type="protein sequence ID" value="EOB12177.1"/>
    <property type="molecule type" value="Genomic_DNA"/>
</dbReference>
<keyword evidence="7" id="KW-1185">Reference proteome</keyword>
<dbReference type="STRING" id="578461.R0KPR0"/>
<dbReference type="InterPro" id="IPR015943">
    <property type="entry name" value="WD40/YVTN_repeat-like_dom_sf"/>
</dbReference>
<evidence type="ECO:0000313" key="6">
    <source>
        <dbReference type="EMBL" id="EOB12177.1"/>
    </source>
</evidence>
<dbReference type="PROSITE" id="PS00678">
    <property type="entry name" value="WD_REPEATS_1"/>
    <property type="match status" value="1"/>
</dbReference>
<gene>
    <name evidence="6" type="primary">MFR1</name>
    <name evidence="6" type="ORF">NBO_508g0028</name>
</gene>
<dbReference type="GO" id="GO:1905786">
    <property type="term" value="P:positive regulation of anaphase-promoting complex-dependent catabolic process"/>
    <property type="evidence" value="ECO:0007669"/>
    <property type="project" value="TreeGrafter"/>
</dbReference>
<keyword evidence="3" id="KW-0131">Cell cycle</keyword>
<evidence type="ECO:0000259" key="5">
    <source>
        <dbReference type="Pfam" id="PF23760"/>
    </source>
</evidence>
<dbReference type="GO" id="GO:1990757">
    <property type="term" value="F:ubiquitin ligase activator activity"/>
    <property type="evidence" value="ECO:0007669"/>
    <property type="project" value="TreeGrafter"/>
</dbReference>
<keyword evidence="1 4" id="KW-0853">WD repeat</keyword>
<feature type="repeat" description="WD" evidence="4">
    <location>
        <begin position="156"/>
        <end position="190"/>
    </location>
</feature>
<dbReference type="Gene3D" id="2.130.10.10">
    <property type="entry name" value="YVTN repeat-like/Quinoprotein amine dehydrogenase"/>
    <property type="match status" value="2"/>
</dbReference>
<feature type="repeat" description="WD" evidence="4">
    <location>
        <begin position="336"/>
        <end position="370"/>
    </location>
</feature>
<dbReference type="InterPro" id="IPR036322">
    <property type="entry name" value="WD40_repeat_dom_sf"/>
</dbReference>
<protein>
    <submittedName>
        <fullName evidence="6">Meiotic fizzy-related protein 1</fullName>
    </submittedName>
</protein>
<dbReference type="InterPro" id="IPR056151">
    <property type="entry name" value="Beta-prop_DCAF12"/>
</dbReference>
<dbReference type="Pfam" id="PF00400">
    <property type="entry name" value="WD40"/>
    <property type="match status" value="1"/>
</dbReference>
<dbReference type="SMART" id="SM00320">
    <property type="entry name" value="WD40"/>
    <property type="match status" value="4"/>
</dbReference>
<dbReference type="VEuPathDB" id="MicrosporidiaDB:NBO_508g0028"/>
<evidence type="ECO:0000256" key="1">
    <source>
        <dbReference type="ARBA" id="ARBA00022574"/>
    </source>
</evidence>
<evidence type="ECO:0000256" key="4">
    <source>
        <dbReference type="PROSITE-ProRule" id="PRU00221"/>
    </source>
</evidence>
<feature type="repeat" description="WD" evidence="4">
    <location>
        <begin position="199"/>
        <end position="239"/>
    </location>
</feature>
<organism evidence="6 7">
    <name type="scientific">Nosema bombycis (strain CQ1 / CVCC 102059)</name>
    <name type="common">Microsporidian parasite</name>
    <name type="synonym">Pebrine of silkworm</name>
    <dbReference type="NCBI Taxonomy" id="578461"/>
    <lineage>
        <taxon>Eukaryota</taxon>
        <taxon>Fungi</taxon>
        <taxon>Fungi incertae sedis</taxon>
        <taxon>Microsporidia</taxon>
        <taxon>Nosematidae</taxon>
        <taxon>Nosema</taxon>
    </lineage>
</organism>
<evidence type="ECO:0000313" key="7">
    <source>
        <dbReference type="Proteomes" id="UP000016927"/>
    </source>
</evidence>
<dbReference type="OMA" id="ITNESCQ"/>
<dbReference type="Proteomes" id="UP000016927">
    <property type="component" value="Unassembled WGS sequence"/>
</dbReference>
<dbReference type="AlphaFoldDB" id="R0KPR0"/>
<reference evidence="6 7" key="1">
    <citation type="journal article" date="2013" name="BMC Genomics">
        <title>Comparative genomics of parasitic silkworm microsporidia reveal an association between genome expansion and host adaptation.</title>
        <authorList>
            <person name="Pan G."/>
            <person name="Xu J."/>
            <person name="Li T."/>
            <person name="Xia Q."/>
            <person name="Liu S.L."/>
            <person name="Zhang G."/>
            <person name="Li S."/>
            <person name="Li C."/>
            <person name="Liu H."/>
            <person name="Yang L."/>
            <person name="Liu T."/>
            <person name="Zhang X."/>
            <person name="Wu Z."/>
            <person name="Fan W."/>
            <person name="Dang X."/>
            <person name="Xiang H."/>
            <person name="Tao M."/>
            <person name="Li Y."/>
            <person name="Hu J."/>
            <person name="Li Z."/>
            <person name="Lin L."/>
            <person name="Luo J."/>
            <person name="Geng L."/>
            <person name="Wang L."/>
            <person name="Long M."/>
            <person name="Wan Y."/>
            <person name="He N."/>
            <person name="Zhang Z."/>
            <person name="Lu C."/>
            <person name="Keeling P.J."/>
            <person name="Wang J."/>
            <person name="Xiang Z."/>
            <person name="Zhou Z."/>
        </authorList>
    </citation>
    <scope>NUCLEOTIDE SEQUENCE [LARGE SCALE GENOMIC DNA]</scope>
    <source>
        <strain evidence="7">CQ1 / CVCC 102059</strain>
    </source>
</reference>
<dbReference type="PROSITE" id="PS50082">
    <property type="entry name" value="WD_REPEATS_2"/>
    <property type="match status" value="3"/>
</dbReference>
<dbReference type="OrthoDB" id="10263272at2759"/>
<proteinExistence type="predicted"/>
<dbReference type="Pfam" id="PF23760">
    <property type="entry name" value="Beta-prop_DCAF12"/>
    <property type="match status" value="1"/>
</dbReference>
<keyword evidence="2" id="KW-0677">Repeat</keyword>
<sequence>MYDHKNTYNHQLPHTFYFEDPFKPVVVSQPYRELHTKSLADDFYSNLIDWSGDKVYFAIEDSLFCHNFYKSNTVLVKTFNDSIITSLKSIQNSIFLGTNSGDLFSFNLDKLKSDKFSYHKSRIGVLGLNKNDIITGSRDKRIKVIDFRSGKIIETIMNHTQEVCGMDLNKTKTYLATGGNDNKLFIYDYRKLNTPLKKCTEHKAAIKAISWSPNNSNQLVTGGGTADKTVKLWDINKSKSGSCNGRYRDGNVNGRYSDSGYESSLHNTSLSNPTLNASSYLNPHVSKSCLIKSIDYTSQICNIKWLKSNHILTTHGYSKDDIRLCSLFNFKFQKQFLGHKNRVIHFSVSPDEKYFVTGSADCSIKFWEIEDKVEEFKIR</sequence>
<name>R0KPR0_NOSB1</name>